<organism evidence="1 2">
    <name type="scientific">Irpex rosettiformis</name>
    <dbReference type="NCBI Taxonomy" id="378272"/>
    <lineage>
        <taxon>Eukaryota</taxon>
        <taxon>Fungi</taxon>
        <taxon>Dikarya</taxon>
        <taxon>Basidiomycota</taxon>
        <taxon>Agaricomycotina</taxon>
        <taxon>Agaricomycetes</taxon>
        <taxon>Polyporales</taxon>
        <taxon>Irpicaceae</taxon>
        <taxon>Irpex</taxon>
    </lineage>
</organism>
<name>A0ACB8TZF7_9APHY</name>
<proteinExistence type="predicted"/>
<evidence type="ECO:0000313" key="1">
    <source>
        <dbReference type="EMBL" id="KAI0087472.1"/>
    </source>
</evidence>
<keyword evidence="2" id="KW-1185">Reference proteome</keyword>
<reference evidence="1" key="1">
    <citation type="journal article" date="2021" name="Environ. Microbiol.">
        <title>Gene family expansions and transcriptome signatures uncover fungal adaptations to wood decay.</title>
        <authorList>
            <person name="Hage H."/>
            <person name="Miyauchi S."/>
            <person name="Viragh M."/>
            <person name="Drula E."/>
            <person name="Min B."/>
            <person name="Chaduli D."/>
            <person name="Navarro D."/>
            <person name="Favel A."/>
            <person name="Norest M."/>
            <person name="Lesage-Meessen L."/>
            <person name="Balint B."/>
            <person name="Merenyi Z."/>
            <person name="de Eugenio L."/>
            <person name="Morin E."/>
            <person name="Martinez A.T."/>
            <person name="Baldrian P."/>
            <person name="Stursova M."/>
            <person name="Martinez M.J."/>
            <person name="Novotny C."/>
            <person name="Magnuson J.K."/>
            <person name="Spatafora J.W."/>
            <person name="Maurice S."/>
            <person name="Pangilinan J."/>
            <person name="Andreopoulos W."/>
            <person name="LaButti K."/>
            <person name="Hundley H."/>
            <person name="Na H."/>
            <person name="Kuo A."/>
            <person name="Barry K."/>
            <person name="Lipzen A."/>
            <person name="Henrissat B."/>
            <person name="Riley R."/>
            <person name="Ahrendt S."/>
            <person name="Nagy L.G."/>
            <person name="Grigoriev I.V."/>
            <person name="Martin F."/>
            <person name="Rosso M.N."/>
        </authorList>
    </citation>
    <scope>NUCLEOTIDE SEQUENCE</scope>
    <source>
        <strain evidence="1">CBS 384.51</strain>
    </source>
</reference>
<dbReference type="EMBL" id="MU274917">
    <property type="protein sequence ID" value="KAI0087472.1"/>
    <property type="molecule type" value="Genomic_DNA"/>
</dbReference>
<dbReference type="Proteomes" id="UP001055072">
    <property type="component" value="Unassembled WGS sequence"/>
</dbReference>
<protein>
    <submittedName>
        <fullName evidence="1">Uncharacterized protein</fullName>
    </submittedName>
</protein>
<accession>A0ACB8TZF7</accession>
<gene>
    <name evidence="1" type="ORF">BDY19DRAFT_994804</name>
</gene>
<evidence type="ECO:0000313" key="2">
    <source>
        <dbReference type="Proteomes" id="UP001055072"/>
    </source>
</evidence>
<comment type="caution">
    <text evidence="1">The sequence shown here is derived from an EMBL/GenBank/DDBJ whole genome shotgun (WGS) entry which is preliminary data.</text>
</comment>
<sequence length="374" mass="41952">MSSLPLNSPQFVTPSPEKFVGPCFVILCCTLILYGVFCAQTYYYFTTYQDNALLRGVVALLLLLEASHTGLCIHILYEYLISAWGNPIAAGKVYITVVIATYVEVNTKYEFLHQVVDRQANFNDPTPIAYYKRDCSSAFYSWYIYRIWRLRRQIIPTAFLVILLFVHIAISFRAAAYTNKYDTWVEVYGDKGFTVYVNCTIALNIALDASITAVLMFYLIRDRSRAAKRSTKRMMGSLIHFAFSTGILTVLTSCGLFVALNASKETLTFGGTIHFIAKLYANSMLAVLNARQSVKQAAIAETKFGVELSTMQPSTLPSSTRGPTTPIQIRTHTTVLSTNDDTWVDKREESGYVTSNIISEGVRVNVFKTAKEEV</sequence>